<organism evidence="1 2">
    <name type="scientific">Mesonia aestuariivivens</name>
    <dbReference type="NCBI Taxonomy" id="2796128"/>
    <lineage>
        <taxon>Bacteria</taxon>
        <taxon>Pseudomonadati</taxon>
        <taxon>Bacteroidota</taxon>
        <taxon>Flavobacteriia</taxon>
        <taxon>Flavobacteriales</taxon>
        <taxon>Flavobacteriaceae</taxon>
        <taxon>Mesonia</taxon>
    </lineage>
</organism>
<reference evidence="1 2" key="1">
    <citation type="submission" date="2021-07" db="EMBL/GenBank/DDBJ databases">
        <title>Mesonia aestuariivivens sp. nov., isolated from a tidal flat.</title>
        <authorList>
            <person name="Kim Y.-O."/>
            <person name="Yoon J.-H."/>
        </authorList>
    </citation>
    <scope>NUCLEOTIDE SEQUENCE [LARGE SCALE GENOMIC DNA]</scope>
    <source>
        <strain evidence="1 2">JHPTF-M18</strain>
    </source>
</reference>
<sequence>MIKHIFFLLVITLFITSCDDGDVIVTNFDYDNETQLSYCAGALDTINLTNDIQIYNINNDSQEGIVLNFNRSGFTGTFNSVLNDNLAAIKLDTTITINLSNTNKIVYRKFNSEIPSDYYCQNIPPSSPGVSQEYVSVNGGSITFFTQVTKQDDNDGVPTLANAPEGYNGPYETTDPEDDNFDTDGDGIPNFLDVDDDNDNVPTSIEISDNIEGYRDPETGLPDTDQDGILNYLDGDDDGDGILTRNEDLNAFDNENVILNPTDDDSNSNGVPNYLDNNSTEELAINLYRNNIISRTFKTTVIVNNITLNNVNGNDQISIETLELGSFSISVSQNLKAN</sequence>
<name>A0ABS6W0S3_9FLAO</name>
<dbReference type="RefSeq" id="WP_219039641.1">
    <property type="nucleotide sequence ID" value="NZ_JAHWDF010000005.1"/>
</dbReference>
<evidence type="ECO:0000313" key="2">
    <source>
        <dbReference type="Proteomes" id="UP000719267"/>
    </source>
</evidence>
<protein>
    <recommendedName>
        <fullName evidence="3">Calcium-binding protein</fullName>
    </recommendedName>
</protein>
<dbReference type="PROSITE" id="PS51257">
    <property type="entry name" value="PROKAR_LIPOPROTEIN"/>
    <property type="match status" value="1"/>
</dbReference>
<dbReference type="Proteomes" id="UP000719267">
    <property type="component" value="Unassembled WGS sequence"/>
</dbReference>
<dbReference type="EMBL" id="JAHWDF010000005">
    <property type="protein sequence ID" value="MBW2961354.1"/>
    <property type="molecule type" value="Genomic_DNA"/>
</dbReference>
<evidence type="ECO:0000313" key="1">
    <source>
        <dbReference type="EMBL" id="MBW2961354.1"/>
    </source>
</evidence>
<proteinExistence type="predicted"/>
<accession>A0ABS6W0S3</accession>
<keyword evidence="2" id="KW-1185">Reference proteome</keyword>
<evidence type="ECO:0008006" key="3">
    <source>
        <dbReference type="Google" id="ProtNLM"/>
    </source>
</evidence>
<gene>
    <name evidence="1" type="ORF">KW502_06035</name>
</gene>
<comment type="caution">
    <text evidence="1">The sequence shown here is derived from an EMBL/GenBank/DDBJ whole genome shotgun (WGS) entry which is preliminary data.</text>
</comment>